<dbReference type="InterPro" id="IPR005049">
    <property type="entry name" value="STL-like"/>
</dbReference>
<dbReference type="PANTHER" id="PTHR31362:SF0">
    <property type="entry name" value="EXOSTOSIN DOMAIN-CONTAINING PROTEIN-RELATED"/>
    <property type="match status" value="1"/>
</dbReference>
<proteinExistence type="predicted"/>
<gene>
    <name evidence="1" type="ORF">MEDL_48105</name>
</gene>
<accession>A0A8S3TPT6</accession>
<name>A0A8S3TPT6_MYTED</name>
<organism evidence="1 2">
    <name type="scientific">Mytilus edulis</name>
    <name type="common">Blue mussel</name>
    <dbReference type="NCBI Taxonomy" id="6550"/>
    <lineage>
        <taxon>Eukaryota</taxon>
        <taxon>Metazoa</taxon>
        <taxon>Spiralia</taxon>
        <taxon>Lophotrochozoa</taxon>
        <taxon>Mollusca</taxon>
        <taxon>Bivalvia</taxon>
        <taxon>Autobranchia</taxon>
        <taxon>Pteriomorphia</taxon>
        <taxon>Mytilida</taxon>
        <taxon>Mytiloidea</taxon>
        <taxon>Mytilidae</taxon>
        <taxon>Mytilinae</taxon>
        <taxon>Mytilus</taxon>
    </lineage>
</organism>
<keyword evidence="2" id="KW-1185">Reference proteome</keyword>
<evidence type="ECO:0000313" key="1">
    <source>
        <dbReference type="EMBL" id="CAG2235539.1"/>
    </source>
</evidence>
<reference evidence="1" key="1">
    <citation type="submission" date="2021-03" db="EMBL/GenBank/DDBJ databases">
        <authorList>
            <person name="Bekaert M."/>
        </authorList>
    </citation>
    <scope>NUCLEOTIDE SEQUENCE</scope>
</reference>
<dbReference type="Pfam" id="PF03385">
    <property type="entry name" value="STELLO"/>
    <property type="match status" value="1"/>
</dbReference>
<dbReference type="AlphaFoldDB" id="A0A8S3TPT6"/>
<dbReference type="EMBL" id="CAJPWZ010002322">
    <property type="protein sequence ID" value="CAG2235539.1"/>
    <property type="molecule type" value="Genomic_DNA"/>
</dbReference>
<dbReference type="Proteomes" id="UP000683360">
    <property type="component" value="Unassembled WGS sequence"/>
</dbReference>
<dbReference type="PANTHER" id="PTHR31362">
    <property type="entry name" value="GLYCOSYLTRANSFERASE STELLO1-RELATED"/>
    <property type="match status" value="1"/>
</dbReference>
<protein>
    <submittedName>
        <fullName evidence="1">Uncharacterized protein</fullName>
    </submittedName>
</protein>
<evidence type="ECO:0000313" key="2">
    <source>
        <dbReference type="Proteomes" id="UP000683360"/>
    </source>
</evidence>
<sequence length="699" mass="81286">MVSKLLCIKCVLVPFGILFLYQLNWKDGISVGGNITQNRNTKDKPLFVIGILTCDSTADRRASQRNTWISTMVQYADKLPFRIVYKFVFDHPSNASIYENHIYNDIVYLNVTHHGWAVKFGEKLYKWLQYLHTNYPDALIAAKMDDDVFLCIPQITARLYELLSPTLYYGWRRSRANSPEIDEMFVVLGMDLIKRIMERKYCGESDCHSHTDLINHNFAHTALYNWLSIYNDVDLYADQKMKVVWRIKDREKVFARYINKDSCEDNVLLHKALPKEMYKLYEITSPVKFPQVEGSTSFIETKSSNKSTVFDFNGTLVGAVTGSLFSGNVIRSIPEVSLKEYWSITPNPKEKTCENWAVVTTIYPPSKAVQYIAKLRNWCLLVVADIKTPLKNRYLKNLSNQKTIKYLTIVEQKERYPMLAEAIPFNHFGRKNIGYIYAIQHKAKKIWDFDDDNIGIVDTMKFNSISTATDYAEVCTKYVTKIVNPYPYFGVNETYTWPRGFPLQLIKDNRTIPKECDLKEQKQVGIMQALANEQPDVDAIYRLTRNVPFNFSNNNKRALLIPRHSYTPFNAQATLWFSSSFDLMPLPVSVNGRVSDIWRSYIAQFFLHKKNIYLAFLPPCVFQERNPHNILKDFNAEMDLYEKSNQLIEFLSSSDASNLNSIKEVYEQLYARNYIDISDLIFIQAWEKTLSTILEKLKL</sequence>
<comment type="caution">
    <text evidence="1">The sequence shown here is derived from an EMBL/GenBank/DDBJ whole genome shotgun (WGS) entry which is preliminary data.</text>
</comment>
<dbReference type="OrthoDB" id="408493at2759"/>